<evidence type="ECO:0000313" key="1">
    <source>
        <dbReference type="EMBL" id="RMC10373.1"/>
    </source>
</evidence>
<comment type="caution">
    <text evidence="1">The sequence shown here is derived from an EMBL/GenBank/DDBJ whole genome shotgun (WGS) entry which is preliminary data.</text>
</comment>
<proteinExistence type="predicted"/>
<dbReference type="AlphaFoldDB" id="A0A3M0KAY9"/>
<accession>A0A3M0KAY9</accession>
<dbReference type="STRING" id="333673.A0A3M0KAY9"/>
<name>A0A3M0KAY9_HIRRU</name>
<organism evidence="1 2">
    <name type="scientific">Hirundo rustica rustica</name>
    <dbReference type="NCBI Taxonomy" id="333673"/>
    <lineage>
        <taxon>Eukaryota</taxon>
        <taxon>Metazoa</taxon>
        <taxon>Chordata</taxon>
        <taxon>Craniata</taxon>
        <taxon>Vertebrata</taxon>
        <taxon>Euteleostomi</taxon>
        <taxon>Archelosauria</taxon>
        <taxon>Archosauria</taxon>
        <taxon>Dinosauria</taxon>
        <taxon>Saurischia</taxon>
        <taxon>Theropoda</taxon>
        <taxon>Coelurosauria</taxon>
        <taxon>Aves</taxon>
        <taxon>Neognathae</taxon>
        <taxon>Neoaves</taxon>
        <taxon>Telluraves</taxon>
        <taxon>Australaves</taxon>
        <taxon>Passeriformes</taxon>
        <taxon>Sylvioidea</taxon>
        <taxon>Hirundinidae</taxon>
        <taxon>Hirundo</taxon>
    </lineage>
</organism>
<dbReference type="OrthoDB" id="9221997at2759"/>
<sequence length="91" mass="10437">MRQCTLSKCAEDTKLGAVSDRPEGHAAIQRDFDRLDKEADRNPMKFKKCKIWPLGRDNSRHQNMLEAAQFESRLSEKDMEGLLNTSLNLSL</sequence>
<keyword evidence="2" id="KW-1185">Reference proteome</keyword>
<evidence type="ECO:0000313" key="2">
    <source>
        <dbReference type="Proteomes" id="UP000269221"/>
    </source>
</evidence>
<protein>
    <submittedName>
        <fullName evidence="1">Uncharacterized protein</fullName>
    </submittedName>
</protein>
<gene>
    <name evidence="1" type="ORF">DUI87_13176</name>
</gene>
<dbReference type="Proteomes" id="UP000269221">
    <property type="component" value="Unassembled WGS sequence"/>
</dbReference>
<reference evidence="1 2" key="1">
    <citation type="submission" date="2018-07" db="EMBL/GenBank/DDBJ databases">
        <title>A high quality draft genome assembly of the barn swallow (H. rustica rustica).</title>
        <authorList>
            <person name="Formenti G."/>
            <person name="Chiara M."/>
            <person name="Poveda L."/>
            <person name="Francoijs K.-J."/>
            <person name="Bonisoli-Alquati A."/>
            <person name="Canova L."/>
            <person name="Gianfranceschi L."/>
            <person name="Horner D.S."/>
            <person name="Saino N."/>
        </authorList>
    </citation>
    <scope>NUCLEOTIDE SEQUENCE [LARGE SCALE GENOMIC DNA]</scope>
    <source>
        <strain evidence="1">Chelidonia</strain>
        <tissue evidence="1">Blood</tissue>
    </source>
</reference>
<dbReference type="EMBL" id="QRBI01000112">
    <property type="protein sequence ID" value="RMC10373.1"/>
    <property type="molecule type" value="Genomic_DNA"/>
</dbReference>